<reference evidence="1 2" key="1">
    <citation type="journal article" date="2018" name="Front. Plant Sci.">
        <title>Red Clover (Trifolium pratense) and Zigzag Clover (T. medium) - A Picture of Genomic Similarities and Differences.</title>
        <authorList>
            <person name="Dluhosova J."/>
            <person name="Istvanek J."/>
            <person name="Nedelnik J."/>
            <person name="Repkova J."/>
        </authorList>
    </citation>
    <scope>NUCLEOTIDE SEQUENCE [LARGE SCALE GENOMIC DNA]</scope>
    <source>
        <strain evidence="2">cv. 10/8</strain>
        <tissue evidence="1">Leaf</tissue>
    </source>
</reference>
<keyword evidence="2" id="KW-1185">Reference proteome</keyword>
<dbReference type="EMBL" id="LXQA010516374">
    <property type="protein sequence ID" value="MCI56702.1"/>
    <property type="molecule type" value="Genomic_DNA"/>
</dbReference>
<accession>A0A392T7D8</accession>
<feature type="non-terminal residue" evidence="1">
    <location>
        <position position="47"/>
    </location>
</feature>
<proteinExistence type="predicted"/>
<comment type="caution">
    <text evidence="1">The sequence shown here is derived from an EMBL/GenBank/DDBJ whole genome shotgun (WGS) entry which is preliminary data.</text>
</comment>
<sequence length="47" mass="5083">MKSSLHDCFLPLPPPPPLVGGEGEISRLLPLIEGMEGEFLCPLPLLE</sequence>
<dbReference type="AlphaFoldDB" id="A0A392T7D8"/>
<evidence type="ECO:0000313" key="1">
    <source>
        <dbReference type="EMBL" id="MCI56702.1"/>
    </source>
</evidence>
<evidence type="ECO:0000313" key="2">
    <source>
        <dbReference type="Proteomes" id="UP000265520"/>
    </source>
</evidence>
<organism evidence="1 2">
    <name type="scientific">Trifolium medium</name>
    <dbReference type="NCBI Taxonomy" id="97028"/>
    <lineage>
        <taxon>Eukaryota</taxon>
        <taxon>Viridiplantae</taxon>
        <taxon>Streptophyta</taxon>
        <taxon>Embryophyta</taxon>
        <taxon>Tracheophyta</taxon>
        <taxon>Spermatophyta</taxon>
        <taxon>Magnoliopsida</taxon>
        <taxon>eudicotyledons</taxon>
        <taxon>Gunneridae</taxon>
        <taxon>Pentapetalae</taxon>
        <taxon>rosids</taxon>
        <taxon>fabids</taxon>
        <taxon>Fabales</taxon>
        <taxon>Fabaceae</taxon>
        <taxon>Papilionoideae</taxon>
        <taxon>50 kb inversion clade</taxon>
        <taxon>NPAAA clade</taxon>
        <taxon>Hologalegina</taxon>
        <taxon>IRL clade</taxon>
        <taxon>Trifolieae</taxon>
        <taxon>Trifolium</taxon>
    </lineage>
</organism>
<protein>
    <submittedName>
        <fullName evidence="1">Uncharacterized protein</fullName>
    </submittedName>
</protein>
<dbReference type="Proteomes" id="UP000265520">
    <property type="component" value="Unassembled WGS sequence"/>
</dbReference>
<name>A0A392T7D8_9FABA</name>